<feature type="domain" description="FUZ/MON1/HPS1 second Longin" evidence="6">
    <location>
        <begin position="187"/>
        <end position="279"/>
    </location>
</feature>
<evidence type="ECO:0000256" key="2">
    <source>
        <dbReference type="ARBA" id="ARBA00008550"/>
    </source>
</evidence>
<dbReference type="AlphaFoldDB" id="A0A5N5KZW0"/>
<dbReference type="InterPro" id="IPR026069">
    <property type="entry name" value="Fuzzy"/>
</dbReference>
<comment type="similarity">
    <text evidence="2">Belongs to the fuzzy family.</text>
</comment>
<dbReference type="InterPro" id="IPR043971">
    <property type="entry name" value="FUZ/MON1/HPS1_longin_2"/>
</dbReference>
<evidence type="ECO:0008006" key="10">
    <source>
        <dbReference type="Google" id="ProtNLM"/>
    </source>
</evidence>
<evidence type="ECO:0000259" key="7">
    <source>
        <dbReference type="Pfam" id="PF19038"/>
    </source>
</evidence>
<dbReference type="GO" id="GO:0005856">
    <property type="term" value="C:cytoskeleton"/>
    <property type="evidence" value="ECO:0007669"/>
    <property type="project" value="UniProtKB-SubCell"/>
</dbReference>
<dbReference type="InterPro" id="IPR043972">
    <property type="entry name" value="FUZ/MON1/HPS1_longin_1"/>
</dbReference>
<organism evidence="8 9">
    <name type="scientific">Pangasianodon hypophthalmus</name>
    <name type="common">Striped catfish</name>
    <name type="synonym">Helicophagus hypophthalmus</name>
    <dbReference type="NCBI Taxonomy" id="310915"/>
    <lineage>
        <taxon>Eukaryota</taxon>
        <taxon>Metazoa</taxon>
        <taxon>Chordata</taxon>
        <taxon>Craniata</taxon>
        <taxon>Vertebrata</taxon>
        <taxon>Euteleostomi</taxon>
        <taxon>Actinopterygii</taxon>
        <taxon>Neopterygii</taxon>
        <taxon>Teleostei</taxon>
        <taxon>Ostariophysi</taxon>
        <taxon>Siluriformes</taxon>
        <taxon>Pangasiidae</taxon>
        <taxon>Pangasianodon</taxon>
    </lineage>
</organism>
<evidence type="ECO:0000256" key="1">
    <source>
        <dbReference type="ARBA" id="ARBA00004245"/>
    </source>
</evidence>
<feature type="domain" description="FUZ/MON1/HPS1 first Longin" evidence="5">
    <location>
        <begin position="17"/>
        <end position="139"/>
    </location>
</feature>
<dbReference type="Pfam" id="PF19038">
    <property type="entry name" value="Fuz_longin_3"/>
    <property type="match status" value="1"/>
</dbReference>
<reference evidence="8 9" key="1">
    <citation type="submission" date="2019-06" db="EMBL/GenBank/DDBJ databases">
        <title>A chromosome-scale genome assembly of the striped catfish, Pangasianodon hypophthalmus.</title>
        <authorList>
            <person name="Wen M."/>
            <person name="Zahm M."/>
            <person name="Roques C."/>
            <person name="Cabau C."/>
            <person name="Klopp C."/>
            <person name="Donnadieu C."/>
            <person name="Jouanno E."/>
            <person name="Avarre J.-C."/>
            <person name="Campet M."/>
            <person name="Ha T.T.T."/>
            <person name="Dugue R."/>
            <person name="Lampietro C."/>
            <person name="Louis A."/>
            <person name="Herpin A."/>
            <person name="Echchiki A."/>
            <person name="Berthelot C."/>
            <person name="Parey E."/>
            <person name="Roest-Crollius H."/>
            <person name="Braasch I."/>
            <person name="Postlethwait J."/>
            <person name="Bobe J."/>
            <person name="Montfort J."/>
            <person name="Bouchez O."/>
            <person name="Begum T."/>
            <person name="Schartl M."/>
            <person name="Guiguen Y."/>
        </authorList>
    </citation>
    <scope>NUCLEOTIDE SEQUENCE [LARGE SCALE GENOMIC DNA]</scope>
    <source>
        <strain evidence="8 9">Indonesia</strain>
        <tissue evidence="8">Blood</tissue>
    </source>
</reference>
<accession>A0A5N5KZW0</accession>
<dbReference type="Proteomes" id="UP000327468">
    <property type="component" value="Chromosome 21"/>
</dbReference>
<evidence type="ECO:0000259" key="6">
    <source>
        <dbReference type="Pfam" id="PF19037"/>
    </source>
</evidence>
<name>A0A5N5KZW0_PANHP</name>
<dbReference type="GO" id="GO:0016192">
    <property type="term" value="P:vesicle-mediated transport"/>
    <property type="evidence" value="ECO:0007669"/>
    <property type="project" value="InterPro"/>
</dbReference>
<evidence type="ECO:0000256" key="3">
    <source>
        <dbReference type="ARBA" id="ARBA00022490"/>
    </source>
</evidence>
<comment type="caution">
    <text evidence="8">The sequence shown here is derived from an EMBL/GenBank/DDBJ whole genome shotgun (WGS) entry which is preliminary data.</text>
</comment>
<proteinExistence type="inferred from homology"/>
<keyword evidence="4" id="KW-0206">Cytoskeleton</keyword>
<comment type="subcellular location">
    <subcellularLocation>
        <location evidence="1">Cytoplasm</location>
        <location evidence="1">Cytoskeleton</location>
    </subcellularLocation>
</comment>
<evidence type="ECO:0000256" key="4">
    <source>
        <dbReference type="ARBA" id="ARBA00023212"/>
    </source>
</evidence>
<protein>
    <recommendedName>
        <fullName evidence="10">Fuzzy planar cell polarity protein</fullName>
    </recommendedName>
</protein>
<sequence length="436" mass="48331">MFGVPSPLGMLHSQSVQLLCLTASSGVPLFSRGSAKQLPFSIIGSLNGVHMFGMGHDAALSCCETEQGGRVLWRVFHDSLMLIGISSNANVSELHLRRLLENAWNCMVLVLGLDELANARNIERLKRELRSCYRLIDMLLERGVDDRDRDRDQGLMGGLTHCTDCILLPQPDLLQETLESFTRAAESEFGCLLIRGRLAVATEKWWRLAPQELVLLSALANLPPGKTSCDYPVFLPQGSPNVALRLLCFQLLPGAIACVLCGPRPSLYQVENEQVCRFWSPVVENLRSCSDQAERSALSPSVSLRRDVLALLLINRESRRSVASLGHACSKATPLLSPARRWELLRLFYTFAVTRYFTSEESPSSECPPAELHEEFSAGFTHLPVHCYLVTDECKCYAVQTPQHQLFLLTDLSVPTFALRSATTHTLDAITTATGF</sequence>
<keyword evidence="9" id="KW-1185">Reference proteome</keyword>
<evidence type="ECO:0000259" key="5">
    <source>
        <dbReference type="Pfam" id="PF19036"/>
    </source>
</evidence>
<dbReference type="PANTHER" id="PTHR13559">
    <property type="entry name" value="INTRACELLULAR TRAFFIC PROTEIN-RELATED"/>
    <property type="match status" value="1"/>
</dbReference>
<feature type="domain" description="FUZ/MON1/HPS1 third Longin" evidence="7">
    <location>
        <begin position="308"/>
        <end position="432"/>
    </location>
</feature>
<dbReference type="EMBL" id="VFJC01000022">
    <property type="protein sequence ID" value="KAB5535862.1"/>
    <property type="molecule type" value="Genomic_DNA"/>
</dbReference>
<dbReference type="PANTHER" id="PTHR13559:SF1">
    <property type="entry name" value="PROTEIN FUZZY HOMOLOG"/>
    <property type="match status" value="1"/>
</dbReference>
<keyword evidence="3" id="KW-0963">Cytoplasm</keyword>
<evidence type="ECO:0000313" key="8">
    <source>
        <dbReference type="EMBL" id="KAB5535862.1"/>
    </source>
</evidence>
<dbReference type="InterPro" id="IPR043970">
    <property type="entry name" value="FUZ/MON1/HPS1_longin_3"/>
</dbReference>
<gene>
    <name evidence="8" type="ORF">PHYPO_G00122840</name>
</gene>
<dbReference type="Pfam" id="PF19036">
    <property type="entry name" value="Fuz_longin_1"/>
    <property type="match status" value="1"/>
</dbReference>
<dbReference type="GO" id="GO:1905515">
    <property type="term" value="P:non-motile cilium assembly"/>
    <property type="evidence" value="ECO:0007669"/>
    <property type="project" value="TreeGrafter"/>
</dbReference>
<evidence type="ECO:0000313" key="9">
    <source>
        <dbReference type="Proteomes" id="UP000327468"/>
    </source>
</evidence>
<dbReference type="Pfam" id="PF19037">
    <property type="entry name" value="Fuz_longin_2"/>
    <property type="match status" value="1"/>
</dbReference>